<comment type="caution">
    <text evidence="1">The sequence shown here is derived from an EMBL/GenBank/DDBJ whole genome shotgun (WGS) entry which is preliminary data.</text>
</comment>
<dbReference type="EMBL" id="SMMG02000001">
    <property type="protein sequence ID" value="KAA3488694.1"/>
    <property type="molecule type" value="Genomic_DNA"/>
</dbReference>
<protein>
    <submittedName>
        <fullName evidence="1">RVP_2 domain-containing protein</fullName>
    </submittedName>
</protein>
<evidence type="ECO:0000313" key="2">
    <source>
        <dbReference type="Proteomes" id="UP000325315"/>
    </source>
</evidence>
<dbReference type="OrthoDB" id="437338at2759"/>
<evidence type="ECO:0000313" key="1">
    <source>
        <dbReference type="EMBL" id="KAA3488694.1"/>
    </source>
</evidence>
<proteinExistence type="predicted"/>
<dbReference type="Proteomes" id="UP000325315">
    <property type="component" value="Unassembled WGS sequence"/>
</dbReference>
<gene>
    <name evidence="1" type="ORF">EPI10_032416</name>
</gene>
<name>A0A5B6X5X3_9ROSI</name>
<sequence length="169" mass="19218">MSVRYEAQSPARAYAIRAKKEATAPNVIVVGRDITVELTKFDIWVKLTKFDVQLTLYNVVVNCKQKRISLQSVDGEVRNVEVDRFECLTNIISTMSTHELIRKGWEVVSGSEIDKVPIVQEFTDWYPEKLLGLSLEREVEFAIEVAPGIASISIVPYKMTLIELKELKT</sequence>
<accession>A0A5B6X5X3</accession>
<organism evidence="1 2">
    <name type="scientific">Gossypium australe</name>
    <dbReference type="NCBI Taxonomy" id="47621"/>
    <lineage>
        <taxon>Eukaryota</taxon>
        <taxon>Viridiplantae</taxon>
        <taxon>Streptophyta</taxon>
        <taxon>Embryophyta</taxon>
        <taxon>Tracheophyta</taxon>
        <taxon>Spermatophyta</taxon>
        <taxon>Magnoliopsida</taxon>
        <taxon>eudicotyledons</taxon>
        <taxon>Gunneridae</taxon>
        <taxon>Pentapetalae</taxon>
        <taxon>rosids</taxon>
        <taxon>malvids</taxon>
        <taxon>Malvales</taxon>
        <taxon>Malvaceae</taxon>
        <taxon>Malvoideae</taxon>
        <taxon>Gossypium</taxon>
    </lineage>
</organism>
<reference evidence="2" key="1">
    <citation type="journal article" date="2019" name="Plant Biotechnol. J.">
        <title>Genome sequencing of the Australian wild diploid species Gossypium australe highlights disease resistance and delayed gland morphogenesis.</title>
        <authorList>
            <person name="Cai Y."/>
            <person name="Cai X."/>
            <person name="Wang Q."/>
            <person name="Wang P."/>
            <person name="Zhang Y."/>
            <person name="Cai C."/>
            <person name="Xu Y."/>
            <person name="Wang K."/>
            <person name="Zhou Z."/>
            <person name="Wang C."/>
            <person name="Geng S."/>
            <person name="Li B."/>
            <person name="Dong Q."/>
            <person name="Hou Y."/>
            <person name="Wang H."/>
            <person name="Ai P."/>
            <person name="Liu Z."/>
            <person name="Yi F."/>
            <person name="Sun M."/>
            <person name="An G."/>
            <person name="Cheng J."/>
            <person name="Zhang Y."/>
            <person name="Shi Q."/>
            <person name="Xie Y."/>
            <person name="Shi X."/>
            <person name="Chang Y."/>
            <person name="Huang F."/>
            <person name="Chen Y."/>
            <person name="Hong S."/>
            <person name="Mi L."/>
            <person name="Sun Q."/>
            <person name="Zhang L."/>
            <person name="Zhou B."/>
            <person name="Peng R."/>
            <person name="Zhang X."/>
            <person name="Liu F."/>
        </authorList>
    </citation>
    <scope>NUCLEOTIDE SEQUENCE [LARGE SCALE GENOMIC DNA]</scope>
    <source>
        <strain evidence="2">cv. PA1801</strain>
    </source>
</reference>
<dbReference type="AlphaFoldDB" id="A0A5B6X5X3"/>
<keyword evidence="2" id="KW-1185">Reference proteome</keyword>